<evidence type="ECO:0000256" key="4">
    <source>
        <dbReference type="ARBA" id="ARBA00022989"/>
    </source>
</evidence>
<evidence type="ECO:0000256" key="7">
    <source>
        <dbReference type="SAM" id="Phobius"/>
    </source>
</evidence>
<feature type="transmembrane region" description="Helical" evidence="7">
    <location>
        <begin position="169"/>
        <end position="193"/>
    </location>
</feature>
<dbReference type="PANTHER" id="PTHR30213:SF1">
    <property type="entry name" value="INNER MEMBRANE PROTEIN YHJD"/>
    <property type="match status" value="1"/>
</dbReference>
<evidence type="ECO:0000256" key="5">
    <source>
        <dbReference type="ARBA" id="ARBA00023136"/>
    </source>
</evidence>
<feature type="region of interest" description="Disordered" evidence="6">
    <location>
        <begin position="1"/>
        <end position="29"/>
    </location>
</feature>
<evidence type="ECO:0000256" key="3">
    <source>
        <dbReference type="ARBA" id="ARBA00022692"/>
    </source>
</evidence>
<feature type="transmembrane region" description="Helical" evidence="7">
    <location>
        <begin position="249"/>
        <end position="271"/>
    </location>
</feature>
<keyword evidence="9" id="KW-1185">Reference proteome</keyword>
<dbReference type="InterPro" id="IPR017039">
    <property type="entry name" value="Virul_fac_BrkB"/>
</dbReference>
<dbReference type="Pfam" id="PF03631">
    <property type="entry name" value="Virul_fac_BrkB"/>
    <property type="match status" value="1"/>
</dbReference>
<proteinExistence type="predicted"/>
<keyword evidence="3 7" id="KW-0812">Transmembrane</keyword>
<evidence type="ECO:0000256" key="2">
    <source>
        <dbReference type="ARBA" id="ARBA00022475"/>
    </source>
</evidence>
<dbReference type="EMBL" id="PVUE01000022">
    <property type="protein sequence ID" value="PRZ35231.1"/>
    <property type="molecule type" value="Genomic_DNA"/>
</dbReference>
<dbReference type="NCBIfam" id="TIGR00765">
    <property type="entry name" value="yihY_not_rbn"/>
    <property type="match status" value="1"/>
</dbReference>
<comment type="caution">
    <text evidence="8">The sequence shown here is derived from an EMBL/GenBank/DDBJ whole genome shotgun (WGS) entry which is preliminary data.</text>
</comment>
<keyword evidence="2" id="KW-1003">Cell membrane</keyword>
<feature type="transmembrane region" description="Helical" evidence="7">
    <location>
        <begin position="66"/>
        <end position="88"/>
    </location>
</feature>
<comment type="subcellular location">
    <subcellularLocation>
        <location evidence="1">Cell membrane</location>
        <topology evidence="1">Multi-pass membrane protein</topology>
    </subcellularLocation>
</comment>
<protein>
    <submittedName>
        <fullName evidence="8">Membrane protein</fullName>
    </submittedName>
</protein>
<reference evidence="8 9" key="1">
    <citation type="submission" date="2018-03" db="EMBL/GenBank/DDBJ databases">
        <title>Genomic Encyclopedia of Archaeal and Bacterial Type Strains, Phase II (KMG-II): from individual species to whole genera.</title>
        <authorList>
            <person name="Goeker M."/>
        </authorList>
    </citation>
    <scope>NUCLEOTIDE SEQUENCE [LARGE SCALE GENOMIC DNA]</scope>
    <source>
        <strain evidence="8 9">DSM 100065</strain>
    </source>
</reference>
<feature type="transmembrane region" description="Helical" evidence="7">
    <location>
        <begin position="213"/>
        <end position="237"/>
    </location>
</feature>
<sequence length="385" mass="41733">MPQARADEVEFDEITTREADAEPDEQKGKLGQKLDELKAKYPWLDHLMRAGERYTERNGDMYAASITYLTFLALFPILLLAVAVFGFVMRGNPQMFDDINKSLAESVPGGAGDLIANALTAARDQATGIGIISLVLVAYTGTGWVSNLRKATQEMWGQPHEKQPFVKQFLGDLGTLVGLGLALVVSIGLSTVAGDVTTYLVKLIGLDHLPGAFVLMKIIAIAAALIADVLLFLYIIVTLPRQKLPFRAVLRGALFGAIGFEILKVVGTIYIPRVAASPAAGVFGAVLGLLVWINLMSRLMLVTITWTATSRPVLEIRRAEAEALGIGSERTQQESELARLQAIEEHRRNAPYSPGVVLGVLLAAGAVVGSLIPGFIRRWWDAERT</sequence>
<keyword evidence="4 7" id="KW-1133">Transmembrane helix</keyword>
<feature type="transmembrane region" description="Helical" evidence="7">
    <location>
        <begin position="129"/>
        <end position="148"/>
    </location>
</feature>
<keyword evidence="5 7" id="KW-0472">Membrane</keyword>
<gene>
    <name evidence="8" type="ORF">CLV47_12251</name>
</gene>
<feature type="transmembrane region" description="Helical" evidence="7">
    <location>
        <begin position="277"/>
        <end position="295"/>
    </location>
</feature>
<evidence type="ECO:0000256" key="1">
    <source>
        <dbReference type="ARBA" id="ARBA00004651"/>
    </source>
</evidence>
<dbReference type="Proteomes" id="UP000237752">
    <property type="component" value="Unassembled WGS sequence"/>
</dbReference>
<organism evidence="8 9">
    <name type="scientific">Antricoccus suffuscus</name>
    <dbReference type="NCBI Taxonomy" id="1629062"/>
    <lineage>
        <taxon>Bacteria</taxon>
        <taxon>Bacillati</taxon>
        <taxon>Actinomycetota</taxon>
        <taxon>Actinomycetes</taxon>
        <taxon>Geodermatophilales</taxon>
        <taxon>Antricoccaceae</taxon>
        <taxon>Antricoccus</taxon>
    </lineage>
</organism>
<evidence type="ECO:0000313" key="9">
    <source>
        <dbReference type="Proteomes" id="UP000237752"/>
    </source>
</evidence>
<name>A0A2T0ZG00_9ACTN</name>
<evidence type="ECO:0000256" key="6">
    <source>
        <dbReference type="SAM" id="MobiDB-lite"/>
    </source>
</evidence>
<dbReference type="OrthoDB" id="4127374at2"/>
<feature type="transmembrane region" description="Helical" evidence="7">
    <location>
        <begin position="356"/>
        <end position="376"/>
    </location>
</feature>
<dbReference type="GO" id="GO:0005886">
    <property type="term" value="C:plasma membrane"/>
    <property type="evidence" value="ECO:0007669"/>
    <property type="project" value="UniProtKB-SubCell"/>
</dbReference>
<dbReference type="AlphaFoldDB" id="A0A2T0ZG00"/>
<dbReference type="RefSeq" id="WP_106350758.1">
    <property type="nucleotide sequence ID" value="NZ_PVUE01000022.1"/>
</dbReference>
<accession>A0A2T0ZG00</accession>
<dbReference type="PANTHER" id="PTHR30213">
    <property type="entry name" value="INNER MEMBRANE PROTEIN YHJD"/>
    <property type="match status" value="1"/>
</dbReference>
<evidence type="ECO:0000313" key="8">
    <source>
        <dbReference type="EMBL" id="PRZ35231.1"/>
    </source>
</evidence>